<dbReference type="AlphaFoldDB" id="A0A024FVK4"/>
<name>A0A024FVK4_9STRA</name>
<sequence>MATNISLNMYFYLHFVLASNRFHVCSPYTQNVCIIYRDRSDTFRYWSYLYPNDTEMIRTQNRHFFSPSAGTTSIATRRLSSRWILHMMFSHGRGRRCFQVNSTSESSRIENGDAIQGSMSQ</sequence>
<dbReference type="Proteomes" id="UP000053237">
    <property type="component" value="Unassembled WGS sequence"/>
</dbReference>
<evidence type="ECO:0000313" key="4">
    <source>
        <dbReference type="Proteomes" id="UP000053237"/>
    </source>
</evidence>
<organism evidence="3 4">
    <name type="scientific">Albugo candida</name>
    <dbReference type="NCBI Taxonomy" id="65357"/>
    <lineage>
        <taxon>Eukaryota</taxon>
        <taxon>Sar</taxon>
        <taxon>Stramenopiles</taxon>
        <taxon>Oomycota</taxon>
        <taxon>Peronosporomycetes</taxon>
        <taxon>Albuginales</taxon>
        <taxon>Albuginaceae</taxon>
        <taxon>Albugo</taxon>
    </lineage>
</organism>
<accession>A0A024FVK4</accession>
<evidence type="ECO:0000256" key="1">
    <source>
        <dbReference type="SAM" id="MobiDB-lite"/>
    </source>
</evidence>
<evidence type="ECO:0000256" key="2">
    <source>
        <dbReference type="SAM" id="SignalP"/>
    </source>
</evidence>
<comment type="caution">
    <text evidence="3">The sequence shown here is derived from an EMBL/GenBank/DDBJ whole genome shotgun (WGS) entry which is preliminary data.</text>
</comment>
<feature type="chain" id="PRO_5001531878" description="Secreted protein" evidence="2">
    <location>
        <begin position="19"/>
        <end position="121"/>
    </location>
</feature>
<gene>
    <name evidence="3" type="ORF">BN9_112750</name>
</gene>
<dbReference type="InParanoid" id="A0A024FVK4"/>
<evidence type="ECO:0008006" key="5">
    <source>
        <dbReference type="Google" id="ProtNLM"/>
    </source>
</evidence>
<dbReference type="EMBL" id="CAIX01000348">
    <property type="protein sequence ID" value="CCI10694.1"/>
    <property type="molecule type" value="Genomic_DNA"/>
</dbReference>
<evidence type="ECO:0000313" key="3">
    <source>
        <dbReference type="EMBL" id="CCI10694.1"/>
    </source>
</evidence>
<proteinExistence type="predicted"/>
<reference evidence="3 4" key="1">
    <citation type="submission" date="2012-05" db="EMBL/GenBank/DDBJ databases">
        <title>Recombination and specialization in a pathogen metapopulation.</title>
        <authorList>
            <person name="Gardiner A."/>
            <person name="Kemen E."/>
            <person name="Schultz-Larsen T."/>
            <person name="MacLean D."/>
            <person name="Van Oosterhout C."/>
            <person name="Jones J.D.G."/>
        </authorList>
    </citation>
    <scope>NUCLEOTIDE SEQUENCE [LARGE SCALE GENOMIC DNA]</scope>
    <source>
        <strain evidence="3 4">Ac Nc2</strain>
    </source>
</reference>
<feature type="region of interest" description="Disordered" evidence="1">
    <location>
        <begin position="102"/>
        <end position="121"/>
    </location>
</feature>
<keyword evidence="4" id="KW-1185">Reference proteome</keyword>
<keyword evidence="2" id="KW-0732">Signal</keyword>
<feature type="signal peptide" evidence="2">
    <location>
        <begin position="1"/>
        <end position="18"/>
    </location>
</feature>
<protein>
    <recommendedName>
        <fullName evidence="5">Secreted protein</fullName>
    </recommendedName>
</protein>